<keyword evidence="3" id="KW-1185">Reference proteome</keyword>
<name>A0ABR6VZK3_9BACT</name>
<reference evidence="2 3" key="1">
    <citation type="submission" date="2019-06" db="EMBL/GenBank/DDBJ databases">
        <title>Spirosoma utsteinense sp. nov. isolated from Antarctic ice-free soils.</title>
        <authorList>
            <person name="Tahon G."/>
        </authorList>
    </citation>
    <scope>NUCLEOTIDE SEQUENCE [LARGE SCALE GENOMIC DNA]</scope>
    <source>
        <strain evidence="2 3">LMG 31447</strain>
    </source>
</reference>
<protein>
    <submittedName>
        <fullName evidence="2">GMP synthase-like glutamine amidotransferase</fullName>
    </submittedName>
</protein>
<dbReference type="InterPro" id="IPR017926">
    <property type="entry name" value="GATASE"/>
</dbReference>
<proteinExistence type="predicted"/>
<evidence type="ECO:0000313" key="2">
    <source>
        <dbReference type="EMBL" id="MBC3789764.1"/>
    </source>
</evidence>
<evidence type="ECO:0000259" key="1">
    <source>
        <dbReference type="Pfam" id="PF00117"/>
    </source>
</evidence>
<sequence length="290" mass="33084">MGLLKIAVLDMNNNQANEGMRCILQAIRNVQGKEAAQLAFDVFNVRGNTEIPDLSYDIYISSGGPGSPLASDEPWERPYFQLIDQLFDWNRRNDRKKFVFLICHSFQLVVRHLELGTLSKRRSTSFGIFPMHKVGEGYVDSLLAGLPEPFYAVDSRDYQVTTPDKQRLDSLGASVLCLEKSRPHVPLDRAVMAIRFSDEVVGTQFHPEADNEGMLRYFLSDEKRSQVIRNFGQQKYDEMVNYLQDPDKIALTESVILPGFLRQVIQGQRSPSHILEQLVASEQLFEQEQP</sequence>
<organism evidence="2 3">
    <name type="scientific">Spirosoma utsteinense</name>
    <dbReference type="NCBI Taxonomy" id="2585773"/>
    <lineage>
        <taxon>Bacteria</taxon>
        <taxon>Pseudomonadati</taxon>
        <taxon>Bacteroidota</taxon>
        <taxon>Cytophagia</taxon>
        <taxon>Cytophagales</taxon>
        <taxon>Cytophagaceae</taxon>
        <taxon>Spirosoma</taxon>
    </lineage>
</organism>
<comment type="caution">
    <text evidence="2">The sequence shown here is derived from an EMBL/GenBank/DDBJ whole genome shotgun (WGS) entry which is preliminary data.</text>
</comment>
<dbReference type="EMBL" id="VFIA01000001">
    <property type="protein sequence ID" value="MBC3789764.1"/>
    <property type="molecule type" value="Genomic_DNA"/>
</dbReference>
<dbReference type="InterPro" id="IPR029062">
    <property type="entry name" value="Class_I_gatase-like"/>
</dbReference>
<dbReference type="SUPFAM" id="SSF52317">
    <property type="entry name" value="Class I glutamine amidotransferase-like"/>
    <property type="match status" value="1"/>
</dbReference>
<dbReference type="Proteomes" id="UP000700732">
    <property type="component" value="Unassembled WGS sequence"/>
</dbReference>
<feature type="domain" description="Glutamine amidotransferase" evidence="1">
    <location>
        <begin position="44"/>
        <end position="211"/>
    </location>
</feature>
<dbReference type="Pfam" id="PF00117">
    <property type="entry name" value="GATase"/>
    <property type="match status" value="1"/>
</dbReference>
<dbReference type="PROSITE" id="PS51273">
    <property type="entry name" value="GATASE_TYPE_1"/>
    <property type="match status" value="1"/>
</dbReference>
<accession>A0ABR6VZK3</accession>
<evidence type="ECO:0000313" key="3">
    <source>
        <dbReference type="Proteomes" id="UP000700732"/>
    </source>
</evidence>
<dbReference type="RefSeq" id="WP_186735200.1">
    <property type="nucleotide sequence ID" value="NZ_VFIA01000001.1"/>
</dbReference>
<dbReference type="Gene3D" id="3.40.50.880">
    <property type="match status" value="1"/>
</dbReference>
<gene>
    <name evidence="2" type="ORF">FH603_246</name>
</gene>